<organism evidence="1 2">
    <name type="scientific">Elizabethkingia meningoseptica</name>
    <name type="common">Chryseobacterium meningosepticum</name>
    <dbReference type="NCBI Taxonomy" id="238"/>
    <lineage>
        <taxon>Bacteria</taxon>
        <taxon>Pseudomonadati</taxon>
        <taxon>Bacteroidota</taxon>
        <taxon>Flavobacteriia</taxon>
        <taxon>Flavobacteriales</taxon>
        <taxon>Weeksellaceae</taxon>
        <taxon>Elizabethkingia</taxon>
    </lineage>
</organism>
<protein>
    <submittedName>
        <fullName evidence="1">Uncharacterized protein</fullName>
    </submittedName>
</protein>
<dbReference type="eggNOG" id="ENOG502ZZQZ">
    <property type="taxonomic scope" value="Bacteria"/>
</dbReference>
<dbReference type="OrthoDB" id="1452181at2"/>
<gene>
    <name evidence="1" type="ORF">BMF97_01700</name>
</gene>
<dbReference type="Proteomes" id="UP000188947">
    <property type="component" value="Unassembled WGS sequence"/>
</dbReference>
<dbReference type="EMBL" id="MPOG01000001">
    <property type="protein sequence ID" value="OOH98010.1"/>
    <property type="molecule type" value="Genomic_DNA"/>
</dbReference>
<evidence type="ECO:0000313" key="2">
    <source>
        <dbReference type="Proteomes" id="UP000188947"/>
    </source>
</evidence>
<sequence length="71" mass="8214">MNIKKRIVLNLFIITAVLFSAVGIKTMDMVPHKDANRPSFITDKYVSLNTGETIALFERIVQQYIVRWLQC</sequence>
<dbReference type="AlphaFoldDB" id="A0A1T3J765"/>
<evidence type="ECO:0000313" key="1">
    <source>
        <dbReference type="EMBL" id="OOH98010.1"/>
    </source>
</evidence>
<dbReference type="RefSeq" id="WP_070904806.1">
    <property type="nucleotide sequence ID" value="NZ_CP115636.1"/>
</dbReference>
<proteinExistence type="predicted"/>
<keyword evidence="2" id="KW-1185">Reference proteome</keyword>
<reference evidence="1 2" key="1">
    <citation type="submission" date="2016-11" db="EMBL/GenBank/DDBJ databases">
        <title>Genome sequence and comparative genomic analysis of clinical strain Elizabethkingia meningoseptica 61421 PRCM.</title>
        <authorList>
            <person name="Wang M."/>
            <person name="Hu S."/>
            <person name="Cao L."/>
            <person name="Jiang T."/>
            <person name="Zhou Y."/>
            <person name="Ming D."/>
        </authorList>
    </citation>
    <scope>NUCLEOTIDE SEQUENCE [LARGE SCALE GENOMIC DNA]</scope>
    <source>
        <strain evidence="1 2">61421 PRCM</strain>
    </source>
</reference>
<comment type="caution">
    <text evidence="1">The sequence shown here is derived from an EMBL/GenBank/DDBJ whole genome shotgun (WGS) entry which is preliminary data.</text>
</comment>
<dbReference type="STRING" id="238.BBD35_02410"/>
<accession>A0A1T3J765</accession>
<name>A0A1T3J765_ELIME</name>